<dbReference type="RefSeq" id="XP_054839448.1">
    <property type="nucleotide sequence ID" value="XM_054983473.1"/>
</dbReference>
<evidence type="ECO:0000256" key="4">
    <source>
        <dbReference type="ARBA" id="ARBA00022553"/>
    </source>
</evidence>
<evidence type="ECO:0000313" key="10">
    <source>
        <dbReference type="Proteomes" id="UP001190640"/>
    </source>
</evidence>
<dbReference type="GO" id="GO:0007052">
    <property type="term" value="P:mitotic spindle organization"/>
    <property type="evidence" value="ECO:0007669"/>
    <property type="project" value="InterPro"/>
</dbReference>
<accession>A0AA97L2H7</accession>
<keyword evidence="6" id="KW-0206">Cytoskeleton</keyword>
<dbReference type="GO" id="GO:0005737">
    <property type="term" value="C:cytoplasm"/>
    <property type="evidence" value="ECO:0007669"/>
    <property type="project" value="TreeGrafter"/>
</dbReference>
<dbReference type="Pfam" id="PF25777">
    <property type="entry name" value="Aurora-A_bind_TACC3"/>
    <property type="match status" value="1"/>
</dbReference>
<dbReference type="GO" id="GO:0021987">
    <property type="term" value="P:cerebral cortex development"/>
    <property type="evidence" value="ECO:0007669"/>
    <property type="project" value="TreeGrafter"/>
</dbReference>
<evidence type="ECO:0000256" key="3">
    <source>
        <dbReference type="ARBA" id="ARBA00022490"/>
    </source>
</evidence>
<sequence length="690" mass="76758">MSLQTANVENIGDGASAENCGVLFVSLEATGRPSVLCPSQKENVPPKDAVKHMKVTFQDPVRDLKTCRIPGIRKKAEMHPTINGCAEAPEESDLPALSAVRCQQSVELDSGTTKDKCSEIIGFQMGESELQNSPVANKISPQYEEDANVSKVELIKFDFAETPAVKLSPEQPDKRAETQTPSQKDSIHRKALNGTEGKNNTGTEESIVPKASSPFNSDTSGDPDLKQFDGCKDQHSSENMPSVETADIEGNTITAKSLPVQQSSSRDESEAVDIPPERQEKTEQLVTENKALVKVEDQLEPSDELMVSLSTSSGHGDESLDYQQSIYKTACGMSEMAVNAENEEFRSPTEVLGVNMELDYLEQFGMASFKESAWRKQSLYLKFDPLLTESPKKISPHATEMVPTVPALLGQCTEIPTHEITPKETKNFFKMNLLGTSPDLGKASIDIPTTSDTSQFFSAPVPTEAIIDVLKYSQKDMDAAVEKIKNEMNAVVKKLASEVQEKQEEVLEWKSKYDKIYTETQEMGKILVGFEGTITQLVEESQNQKDLAKQELQKVLDEKQQLLCDLNSMEKSFAELLKRSEKRKEAIEGFQRNEEALKKCVEDYATRIKKEEQRYQALKAHAEEKLSQANGEIAQVRSNAKAEVMALQASLRKEQVKIQSLESLIEQKVKENDELTTICDDLILRLEKKQ</sequence>
<evidence type="ECO:0000256" key="2">
    <source>
        <dbReference type="ARBA" id="ARBA00009423"/>
    </source>
</evidence>
<comment type="similarity">
    <text evidence="2">Belongs to the TACC family.</text>
</comment>
<evidence type="ECO:0000259" key="9">
    <source>
        <dbReference type="Pfam" id="PF05010"/>
    </source>
</evidence>
<reference evidence="11" key="1">
    <citation type="submission" date="2025-08" db="UniProtKB">
        <authorList>
            <consortium name="RefSeq"/>
        </authorList>
    </citation>
    <scope>IDENTIFICATION</scope>
    <source>
        <tissue evidence="11">Blood</tissue>
    </source>
</reference>
<evidence type="ECO:0000256" key="7">
    <source>
        <dbReference type="SAM" id="Coils"/>
    </source>
</evidence>
<evidence type="ECO:0000256" key="6">
    <source>
        <dbReference type="ARBA" id="ARBA00023212"/>
    </source>
</evidence>
<feature type="domain" description="Transforming acidic coiled-coil-containing protein C-terminal" evidence="9">
    <location>
        <begin position="472"/>
        <end position="683"/>
    </location>
</feature>
<dbReference type="PANTHER" id="PTHR13924">
    <property type="entry name" value="TRANSFORMING ACIDIC COILED-COIL CONTAINING PROTEIN 1/2"/>
    <property type="match status" value="1"/>
</dbReference>
<keyword evidence="3" id="KW-0963">Cytoplasm</keyword>
<gene>
    <name evidence="11" type="primary">TACC3</name>
</gene>
<dbReference type="Proteomes" id="UP001190640">
    <property type="component" value="Chromosome 6"/>
</dbReference>
<evidence type="ECO:0000313" key="11">
    <source>
        <dbReference type="RefSeq" id="XP_054839448.1"/>
    </source>
</evidence>
<comment type="subcellular location">
    <subcellularLocation>
        <location evidence="1">Cytoplasm</location>
        <location evidence="1">Cytoskeleton</location>
    </subcellularLocation>
</comment>
<keyword evidence="10" id="KW-1185">Reference proteome</keyword>
<dbReference type="PANTHER" id="PTHR13924:SF4">
    <property type="entry name" value="TRANSFORMING ACIDIC COILED-COIL-CONTAINING PROTEIN 3"/>
    <property type="match status" value="1"/>
</dbReference>
<protein>
    <submittedName>
        <fullName evidence="11">Transforming acidic coiled-coil-containing protein 3 isoform X1</fullName>
    </submittedName>
</protein>
<name>A0AA97L2H7_EUBMA</name>
<keyword evidence="5 7" id="KW-0175">Coiled coil</keyword>
<feature type="compositionally biased region" description="Polar residues" evidence="8">
    <location>
        <begin position="251"/>
        <end position="264"/>
    </location>
</feature>
<dbReference type="KEGG" id="emc:129332387"/>
<dbReference type="GO" id="GO:0007097">
    <property type="term" value="P:nuclear migration"/>
    <property type="evidence" value="ECO:0007669"/>
    <property type="project" value="TreeGrafter"/>
</dbReference>
<dbReference type="CTD" id="10460"/>
<dbReference type="Gene3D" id="1.20.5.1700">
    <property type="match status" value="1"/>
</dbReference>
<evidence type="ECO:0000256" key="5">
    <source>
        <dbReference type="ARBA" id="ARBA00023054"/>
    </source>
</evidence>
<keyword evidence="4" id="KW-0597">Phosphoprotein</keyword>
<feature type="compositionally biased region" description="Basic and acidic residues" evidence="8">
    <location>
        <begin position="265"/>
        <end position="283"/>
    </location>
</feature>
<dbReference type="AlphaFoldDB" id="A0AA97L2H7"/>
<dbReference type="InterPro" id="IPR007707">
    <property type="entry name" value="TACC_C"/>
</dbReference>
<proteinExistence type="inferred from homology"/>
<dbReference type="GeneID" id="129332387"/>
<dbReference type="GO" id="GO:0005856">
    <property type="term" value="C:cytoskeleton"/>
    <property type="evidence" value="ECO:0007669"/>
    <property type="project" value="UniProtKB-SubCell"/>
</dbReference>
<organism evidence="10 11">
    <name type="scientific">Eublepharis macularius</name>
    <name type="common">Leopard gecko</name>
    <name type="synonym">Cyrtodactylus macularius</name>
    <dbReference type="NCBI Taxonomy" id="481883"/>
    <lineage>
        <taxon>Eukaryota</taxon>
        <taxon>Metazoa</taxon>
        <taxon>Chordata</taxon>
        <taxon>Craniata</taxon>
        <taxon>Vertebrata</taxon>
        <taxon>Euteleostomi</taxon>
        <taxon>Lepidosauria</taxon>
        <taxon>Squamata</taxon>
        <taxon>Bifurcata</taxon>
        <taxon>Gekkota</taxon>
        <taxon>Eublepharidae</taxon>
        <taxon>Eublepharinae</taxon>
        <taxon>Eublepharis</taxon>
    </lineage>
</organism>
<dbReference type="Pfam" id="PF05010">
    <property type="entry name" value="TACC_C"/>
    <property type="match status" value="1"/>
</dbReference>
<feature type="coiled-coil region" evidence="7">
    <location>
        <begin position="481"/>
        <end position="512"/>
    </location>
</feature>
<evidence type="ECO:0000256" key="8">
    <source>
        <dbReference type="SAM" id="MobiDB-lite"/>
    </source>
</evidence>
<dbReference type="InterPro" id="IPR057663">
    <property type="entry name" value="TACC3_Aurora-A_bind"/>
</dbReference>
<feature type="coiled-coil region" evidence="7">
    <location>
        <begin position="601"/>
        <end position="678"/>
    </location>
</feature>
<dbReference type="FunFam" id="1.20.5.1700:FF:000001">
    <property type="entry name" value="Transforming acidic coiled-coil-containing protein 1 isoform 2"/>
    <property type="match status" value="1"/>
</dbReference>
<feature type="coiled-coil region" evidence="7">
    <location>
        <begin position="538"/>
        <end position="572"/>
    </location>
</feature>
<dbReference type="InterPro" id="IPR039915">
    <property type="entry name" value="TACC"/>
</dbReference>
<evidence type="ECO:0000256" key="1">
    <source>
        <dbReference type="ARBA" id="ARBA00004245"/>
    </source>
</evidence>
<feature type="compositionally biased region" description="Basic and acidic residues" evidence="8">
    <location>
        <begin position="223"/>
        <end position="236"/>
    </location>
</feature>
<feature type="region of interest" description="Disordered" evidence="8">
    <location>
        <begin position="165"/>
        <end position="285"/>
    </location>
</feature>